<accession>A0ABR5JDL2</accession>
<name>A0ABR5JDL2_9ACTN</name>
<dbReference type="RefSeq" id="WP_030883116.1">
    <property type="nucleotide sequence ID" value="NZ_JBIRHZ010000013.1"/>
</dbReference>
<evidence type="ECO:0000313" key="2">
    <source>
        <dbReference type="Proteomes" id="UP000037020"/>
    </source>
</evidence>
<sequence length="62" mass="6531">MDCCDARTAISARADGEALPPNVPGYALDAHVRGCEACRRFDEGVRRLKELAAGLDGAWGVG</sequence>
<dbReference type="EMBL" id="LGUT01000212">
    <property type="protein sequence ID" value="KOG91534.1"/>
    <property type="molecule type" value="Genomic_DNA"/>
</dbReference>
<protein>
    <recommendedName>
        <fullName evidence="3">Zinc-finger domain-containing protein</fullName>
    </recommendedName>
</protein>
<dbReference type="Proteomes" id="UP000037020">
    <property type="component" value="Unassembled WGS sequence"/>
</dbReference>
<evidence type="ECO:0000313" key="1">
    <source>
        <dbReference type="EMBL" id="KOG91534.1"/>
    </source>
</evidence>
<proteinExistence type="predicted"/>
<evidence type="ECO:0008006" key="3">
    <source>
        <dbReference type="Google" id="ProtNLM"/>
    </source>
</evidence>
<reference evidence="1 2" key="1">
    <citation type="submission" date="2015-07" db="EMBL/GenBank/DDBJ databases">
        <authorList>
            <person name="Ju K.-S."/>
            <person name="Doroghazi J.R."/>
            <person name="Metcalf W.W."/>
        </authorList>
    </citation>
    <scope>NUCLEOTIDE SEQUENCE [LARGE SCALE GENOMIC DNA]</scope>
    <source>
        <strain evidence="1 2">NRRL B-3589</strain>
    </source>
</reference>
<organism evidence="1 2">
    <name type="scientific">Streptomyces varsoviensis</name>
    <dbReference type="NCBI Taxonomy" id="67373"/>
    <lineage>
        <taxon>Bacteria</taxon>
        <taxon>Bacillati</taxon>
        <taxon>Actinomycetota</taxon>
        <taxon>Actinomycetes</taxon>
        <taxon>Kitasatosporales</taxon>
        <taxon>Streptomycetaceae</taxon>
        <taxon>Streptomyces</taxon>
    </lineage>
</organism>
<gene>
    <name evidence="1" type="ORF">ADK38_02645</name>
</gene>
<comment type="caution">
    <text evidence="1">The sequence shown here is derived from an EMBL/GenBank/DDBJ whole genome shotgun (WGS) entry which is preliminary data.</text>
</comment>
<keyword evidence="2" id="KW-1185">Reference proteome</keyword>